<reference evidence="13 14" key="1">
    <citation type="submission" date="2023-11" db="EMBL/GenBank/DDBJ databases">
        <authorList>
            <person name="Okamura Y."/>
        </authorList>
    </citation>
    <scope>NUCLEOTIDE SEQUENCE [LARGE SCALE GENOMIC DNA]</scope>
</reference>
<evidence type="ECO:0000256" key="4">
    <source>
        <dbReference type="ARBA" id="ARBA00022692"/>
    </source>
</evidence>
<feature type="domain" description="Thioester reductase (TE)" evidence="12">
    <location>
        <begin position="47"/>
        <end position="314"/>
    </location>
</feature>
<evidence type="ECO:0000256" key="8">
    <source>
        <dbReference type="ARBA" id="ARBA00023136"/>
    </source>
</evidence>
<evidence type="ECO:0000313" key="13">
    <source>
        <dbReference type="EMBL" id="CAK1540753.1"/>
    </source>
</evidence>
<dbReference type="GO" id="GO:0005777">
    <property type="term" value="C:peroxisome"/>
    <property type="evidence" value="ECO:0007669"/>
    <property type="project" value="TreeGrafter"/>
</dbReference>
<dbReference type="InterPro" id="IPR036291">
    <property type="entry name" value="NAD(P)-bd_dom_sf"/>
</dbReference>
<keyword evidence="8" id="KW-0472">Membrane</keyword>
<dbReference type="Pfam" id="PF03015">
    <property type="entry name" value="Sterile"/>
    <property type="match status" value="1"/>
</dbReference>
<dbReference type="GO" id="GO:0035336">
    <property type="term" value="P:long-chain fatty-acyl-CoA metabolic process"/>
    <property type="evidence" value="ECO:0007669"/>
    <property type="project" value="TreeGrafter"/>
</dbReference>
<dbReference type="FunFam" id="3.40.50.720:FF:000143">
    <property type="entry name" value="Fatty acyl-CoA reductase"/>
    <property type="match status" value="1"/>
</dbReference>
<keyword evidence="3 10" id="KW-0444">Lipid biosynthesis</keyword>
<keyword evidence="5 10" id="KW-0521">NADP</keyword>
<keyword evidence="6" id="KW-1133">Transmembrane helix</keyword>
<evidence type="ECO:0000259" key="12">
    <source>
        <dbReference type="Pfam" id="PF07993"/>
    </source>
</evidence>
<dbReference type="CDD" id="cd09071">
    <property type="entry name" value="FAR_C"/>
    <property type="match status" value="1"/>
</dbReference>
<protein>
    <recommendedName>
        <fullName evidence="10">Fatty acyl-CoA reductase</fullName>
        <ecNumber evidence="10">1.2.1.84</ecNumber>
    </recommendedName>
</protein>
<evidence type="ECO:0000256" key="6">
    <source>
        <dbReference type="ARBA" id="ARBA00022989"/>
    </source>
</evidence>
<dbReference type="PANTHER" id="PTHR11011">
    <property type="entry name" value="MALE STERILITY PROTEIN 2-RELATED"/>
    <property type="match status" value="1"/>
</dbReference>
<comment type="caution">
    <text evidence="13">The sequence shown here is derived from an EMBL/GenBank/DDBJ whole genome shotgun (WGS) entry which is preliminary data.</text>
</comment>
<accession>A0AAV1IV17</accession>
<dbReference type="PANTHER" id="PTHR11011:SF45">
    <property type="entry name" value="FATTY ACYL-COA REDUCTASE CG8306-RELATED"/>
    <property type="match status" value="1"/>
</dbReference>
<dbReference type="GO" id="GO:0016020">
    <property type="term" value="C:membrane"/>
    <property type="evidence" value="ECO:0007669"/>
    <property type="project" value="UniProtKB-SubCell"/>
</dbReference>
<dbReference type="InterPro" id="IPR013120">
    <property type="entry name" value="FAR_NAD-bd"/>
</dbReference>
<comment type="catalytic activity">
    <reaction evidence="9 10">
        <text>a long-chain fatty acyl-CoA + 2 NADPH + 2 H(+) = a long-chain primary fatty alcohol + 2 NADP(+) + CoA</text>
        <dbReference type="Rhea" id="RHEA:52716"/>
        <dbReference type="ChEBI" id="CHEBI:15378"/>
        <dbReference type="ChEBI" id="CHEBI:57287"/>
        <dbReference type="ChEBI" id="CHEBI:57783"/>
        <dbReference type="ChEBI" id="CHEBI:58349"/>
        <dbReference type="ChEBI" id="CHEBI:77396"/>
        <dbReference type="ChEBI" id="CHEBI:83139"/>
        <dbReference type="EC" id="1.2.1.84"/>
    </reaction>
</comment>
<dbReference type="Proteomes" id="UP001497472">
    <property type="component" value="Unassembled WGS sequence"/>
</dbReference>
<evidence type="ECO:0000256" key="9">
    <source>
        <dbReference type="ARBA" id="ARBA00052530"/>
    </source>
</evidence>
<keyword evidence="10" id="KW-0560">Oxidoreductase</keyword>
<comment type="subcellular location">
    <subcellularLocation>
        <location evidence="1">Membrane</location>
        <topology evidence="1">Multi-pass membrane protein</topology>
    </subcellularLocation>
</comment>
<evidence type="ECO:0000256" key="5">
    <source>
        <dbReference type="ARBA" id="ARBA00022857"/>
    </source>
</evidence>
<organism evidence="13 14">
    <name type="scientific">Leptosia nina</name>
    <dbReference type="NCBI Taxonomy" id="320188"/>
    <lineage>
        <taxon>Eukaryota</taxon>
        <taxon>Metazoa</taxon>
        <taxon>Ecdysozoa</taxon>
        <taxon>Arthropoda</taxon>
        <taxon>Hexapoda</taxon>
        <taxon>Insecta</taxon>
        <taxon>Pterygota</taxon>
        <taxon>Neoptera</taxon>
        <taxon>Endopterygota</taxon>
        <taxon>Lepidoptera</taxon>
        <taxon>Glossata</taxon>
        <taxon>Ditrysia</taxon>
        <taxon>Papilionoidea</taxon>
        <taxon>Pieridae</taxon>
        <taxon>Pierinae</taxon>
        <taxon>Leptosia</taxon>
    </lineage>
</organism>
<dbReference type="Pfam" id="PF07993">
    <property type="entry name" value="NAD_binding_4"/>
    <property type="match status" value="1"/>
</dbReference>
<keyword evidence="14" id="KW-1185">Reference proteome</keyword>
<name>A0AAV1IV17_9NEOP</name>
<keyword evidence="7 10" id="KW-0443">Lipid metabolism</keyword>
<evidence type="ECO:0000256" key="1">
    <source>
        <dbReference type="ARBA" id="ARBA00004141"/>
    </source>
</evidence>
<dbReference type="Gene3D" id="3.40.50.720">
    <property type="entry name" value="NAD(P)-binding Rossmann-like Domain"/>
    <property type="match status" value="1"/>
</dbReference>
<evidence type="ECO:0000256" key="2">
    <source>
        <dbReference type="ARBA" id="ARBA00005928"/>
    </source>
</evidence>
<dbReference type="GO" id="GO:0102965">
    <property type="term" value="F:alcohol-forming long-chain fatty acyl-CoA reductase activity"/>
    <property type="evidence" value="ECO:0007669"/>
    <property type="project" value="UniProtKB-EC"/>
</dbReference>
<evidence type="ECO:0000256" key="10">
    <source>
        <dbReference type="RuleBase" id="RU363097"/>
    </source>
</evidence>
<dbReference type="InterPro" id="IPR026055">
    <property type="entry name" value="FAR"/>
</dbReference>
<dbReference type="CDD" id="cd05236">
    <property type="entry name" value="FAR-N_SDR_e"/>
    <property type="match status" value="1"/>
</dbReference>
<evidence type="ECO:0000256" key="3">
    <source>
        <dbReference type="ARBA" id="ARBA00022516"/>
    </source>
</evidence>
<dbReference type="InterPro" id="IPR033640">
    <property type="entry name" value="FAR_C"/>
</dbReference>
<dbReference type="SUPFAM" id="SSF51735">
    <property type="entry name" value="NAD(P)-binding Rossmann-fold domains"/>
    <property type="match status" value="1"/>
</dbReference>
<dbReference type="EMBL" id="CAVLEF010000001">
    <property type="protein sequence ID" value="CAK1540753.1"/>
    <property type="molecule type" value="Genomic_DNA"/>
</dbReference>
<evidence type="ECO:0000259" key="11">
    <source>
        <dbReference type="Pfam" id="PF03015"/>
    </source>
</evidence>
<proteinExistence type="inferred from homology"/>
<dbReference type="AlphaFoldDB" id="A0AAV1IV17"/>
<sequence>MFRVSRGVVVAIGNTNRGCNYSTGNTVSSLKPYERVADYYAGKSVFVTGATGFVGKVLIERLLFNCTDIETIYVLIRPKDGADTQKRLQTIFNVPLFSKLKQVKPDALKKVIPIEGDITLTQLGIRASDRQKLKEKVSVVFHSAATVRFVDPFQAMMNINLEGTRRMMDLSREMKDLERFVYISTAFSNAHRKIIDETIYPPPKKLEDVCQMVKDYGHDDKKVNKYVSDVVNTYTFSKGLCEELIRQHRNDLPSVIVRPSIVCPMHHEPLPGWVDSWVAATATFSNVARGLTPYAYGTDDVVCDLIPVDYVANLTILVGAKGDVGGEDIAVYNICSGSENPITWKEGSDLFLEKSKEDGFSKKNARQLEFSKSTFVVKFGSFLRQTVPCFFADIGLVLTGKTPRHLVDDTRASLLREILKPFTSTSWFMKSRNTQTLISTLDDHDKHQFPCDVNKINWNSYFTIFFNGVKEYLLRIK</sequence>
<feature type="domain" description="Fatty acyl-CoA reductase C-terminal" evidence="11">
    <location>
        <begin position="385"/>
        <end position="475"/>
    </location>
</feature>
<comment type="similarity">
    <text evidence="2 10">Belongs to the fatty acyl-CoA reductase family.</text>
</comment>
<dbReference type="EC" id="1.2.1.84" evidence="10"/>
<keyword evidence="4" id="KW-0812">Transmembrane</keyword>
<evidence type="ECO:0000313" key="14">
    <source>
        <dbReference type="Proteomes" id="UP001497472"/>
    </source>
</evidence>
<comment type="function">
    <text evidence="10">Catalyzes the reduction of fatty acyl-CoA to fatty alcohols.</text>
</comment>
<evidence type="ECO:0000256" key="7">
    <source>
        <dbReference type="ARBA" id="ARBA00023098"/>
    </source>
</evidence>
<gene>
    <name evidence="13" type="ORF">LNINA_LOCUS784</name>
</gene>
<dbReference type="GO" id="GO:0080019">
    <property type="term" value="F:alcohol-forming very long-chain fatty acyl-CoA reductase activity"/>
    <property type="evidence" value="ECO:0007669"/>
    <property type="project" value="InterPro"/>
</dbReference>